<keyword evidence="2" id="KW-1185">Reference proteome</keyword>
<gene>
    <name evidence="1" type="ORF">GCM10007890_02340</name>
</gene>
<proteinExistence type="predicted"/>
<evidence type="ECO:0000313" key="2">
    <source>
        <dbReference type="Proteomes" id="UP001157440"/>
    </source>
</evidence>
<accession>A0AA37TDY4</accession>
<comment type="caution">
    <text evidence="1">The sequence shown here is derived from an EMBL/GenBank/DDBJ whole genome shotgun (WGS) entry which is preliminary data.</text>
</comment>
<protein>
    <submittedName>
        <fullName evidence="1">Uncharacterized protein</fullName>
    </submittedName>
</protein>
<dbReference type="AlphaFoldDB" id="A0AA37TDY4"/>
<dbReference type="EMBL" id="BSPL01000004">
    <property type="protein sequence ID" value="GLS68222.1"/>
    <property type="molecule type" value="Genomic_DNA"/>
</dbReference>
<name>A0AA37TDY4_9HYPH</name>
<reference evidence="2" key="1">
    <citation type="journal article" date="2019" name="Int. J. Syst. Evol. Microbiol.">
        <title>The Global Catalogue of Microorganisms (GCM) 10K type strain sequencing project: providing services to taxonomists for standard genome sequencing and annotation.</title>
        <authorList>
            <consortium name="The Broad Institute Genomics Platform"/>
            <consortium name="The Broad Institute Genome Sequencing Center for Infectious Disease"/>
            <person name="Wu L."/>
            <person name="Ma J."/>
        </authorList>
    </citation>
    <scope>NUCLEOTIDE SEQUENCE [LARGE SCALE GENOMIC DNA]</scope>
    <source>
        <strain evidence="2">NBRC 103632</strain>
    </source>
</reference>
<evidence type="ECO:0000313" key="1">
    <source>
        <dbReference type="EMBL" id="GLS68222.1"/>
    </source>
</evidence>
<organism evidence="1 2">
    <name type="scientific">Methylobacterium tardum</name>
    <dbReference type="NCBI Taxonomy" id="374432"/>
    <lineage>
        <taxon>Bacteria</taxon>
        <taxon>Pseudomonadati</taxon>
        <taxon>Pseudomonadota</taxon>
        <taxon>Alphaproteobacteria</taxon>
        <taxon>Hyphomicrobiales</taxon>
        <taxon>Methylobacteriaceae</taxon>
        <taxon>Methylobacterium</taxon>
    </lineage>
</organism>
<dbReference type="Proteomes" id="UP001157440">
    <property type="component" value="Unassembled WGS sequence"/>
</dbReference>
<sequence>MYEDQRMSDPDRPITEGELEPLLKALSRFIEGSGPAFQALFHQARANSLVCALLLREMTKAGLIEPEALKQEALATAEKLEPPGSAAEVARLITGLFGGAPVEIPPQVVLRVIQGGLDRGSETRMSEVAQDAVDPAP</sequence>